<dbReference type="InterPro" id="IPR036411">
    <property type="entry name" value="TorD-like_sf"/>
</dbReference>
<comment type="caution">
    <text evidence="2">The sequence shown here is derived from an EMBL/GenBank/DDBJ whole genome shotgun (WGS) entry which is preliminary data.</text>
</comment>
<dbReference type="PANTHER" id="PTHR34227">
    <property type="entry name" value="CHAPERONE PROTEIN YCDY"/>
    <property type="match status" value="1"/>
</dbReference>
<sequence length="215" mass="23824">MTQQAQPMITENDQLRADIYQIIAALFRAHPSQDLLDFLSGIEVEQDGTDIAQSWNAVKLAAQNSSTDTLEDEYFDLFIGVGRGEILPYGSYYITGSLMDKPLALLRQDLSQLGYEREEEVKEPEDHIAALCEVMGALLLDAPKHQQLGFFQRHISGWIERFCNDVATAKSAVFYATVGQLAGQFFAREAVIYEELSLATPVAQDTGVATQPKAS</sequence>
<accession>A0AA37TM80</accession>
<keyword evidence="1" id="KW-0143">Chaperone</keyword>
<evidence type="ECO:0000313" key="3">
    <source>
        <dbReference type="Proteomes" id="UP001157439"/>
    </source>
</evidence>
<protein>
    <recommendedName>
        <fullName evidence="4">Chaperone TorD involved in molybdoenzyme TorA maturation</fullName>
    </recommendedName>
</protein>
<dbReference type="InterPro" id="IPR020945">
    <property type="entry name" value="DMSO/NO3_reduct_chaperone"/>
</dbReference>
<dbReference type="RefSeq" id="WP_095497708.1">
    <property type="nucleotide sequence ID" value="NZ_BSPO01000001.1"/>
</dbReference>
<evidence type="ECO:0008006" key="4">
    <source>
        <dbReference type="Google" id="ProtNLM"/>
    </source>
</evidence>
<proteinExistence type="predicted"/>
<name>A0AA37TM80_9GAMM</name>
<keyword evidence="3" id="KW-1185">Reference proteome</keyword>
<organism evidence="2 3">
    <name type="scientific">Paraferrimonas haliotis</name>
    <dbReference type="NCBI Taxonomy" id="2013866"/>
    <lineage>
        <taxon>Bacteria</taxon>
        <taxon>Pseudomonadati</taxon>
        <taxon>Pseudomonadota</taxon>
        <taxon>Gammaproteobacteria</taxon>
        <taxon>Alteromonadales</taxon>
        <taxon>Ferrimonadaceae</taxon>
        <taxon>Paraferrimonas</taxon>
    </lineage>
</organism>
<dbReference type="InterPro" id="IPR050289">
    <property type="entry name" value="TorD/DmsD_chaperones"/>
</dbReference>
<dbReference type="Gene3D" id="1.10.3480.10">
    <property type="entry name" value="TorD-like"/>
    <property type="match status" value="1"/>
</dbReference>
<dbReference type="Pfam" id="PF02613">
    <property type="entry name" value="Nitrate_red_del"/>
    <property type="match status" value="1"/>
</dbReference>
<dbReference type="AlphaFoldDB" id="A0AA37TM80"/>
<dbReference type="Proteomes" id="UP001157439">
    <property type="component" value="Unassembled WGS sequence"/>
</dbReference>
<dbReference type="EMBL" id="BSPO01000001">
    <property type="protein sequence ID" value="GLS82148.1"/>
    <property type="molecule type" value="Genomic_DNA"/>
</dbReference>
<gene>
    <name evidence="2" type="primary">fdhT</name>
    <name evidence="2" type="ORF">GCM10007894_01250</name>
</gene>
<dbReference type="SUPFAM" id="SSF89155">
    <property type="entry name" value="TorD-like"/>
    <property type="match status" value="1"/>
</dbReference>
<evidence type="ECO:0000313" key="2">
    <source>
        <dbReference type="EMBL" id="GLS82148.1"/>
    </source>
</evidence>
<evidence type="ECO:0000256" key="1">
    <source>
        <dbReference type="ARBA" id="ARBA00023186"/>
    </source>
</evidence>
<dbReference type="PANTHER" id="PTHR34227:SF1">
    <property type="entry name" value="DIMETHYL SULFOXIDE REDUCTASE CHAPERONE-RELATED"/>
    <property type="match status" value="1"/>
</dbReference>
<reference evidence="2 3" key="1">
    <citation type="journal article" date="2014" name="Int. J. Syst. Evol. Microbiol.">
        <title>Complete genome sequence of Corynebacterium casei LMG S-19264T (=DSM 44701T), isolated from a smear-ripened cheese.</title>
        <authorList>
            <consortium name="US DOE Joint Genome Institute (JGI-PGF)"/>
            <person name="Walter F."/>
            <person name="Albersmeier A."/>
            <person name="Kalinowski J."/>
            <person name="Ruckert C."/>
        </authorList>
    </citation>
    <scope>NUCLEOTIDE SEQUENCE [LARGE SCALE GENOMIC DNA]</scope>
    <source>
        <strain evidence="2 3">NBRC 112785</strain>
    </source>
</reference>